<dbReference type="InterPro" id="IPR039429">
    <property type="entry name" value="SHMT-like_dom"/>
</dbReference>
<dbReference type="GO" id="GO:0005829">
    <property type="term" value="C:cytosol"/>
    <property type="evidence" value="ECO:0007669"/>
    <property type="project" value="TreeGrafter"/>
</dbReference>
<keyword evidence="5 6" id="KW-0663">Pyridoxal phosphate</keyword>
<dbReference type="InterPro" id="IPR049943">
    <property type="entry name" value="Ser_HO-MeTrfase-like"/>
</dbReference>
<dbReference type="Gene3D" id="3.90.1150.10">
    <property type="entry name" value="Aspartate Aminotransferase, domain 1"/>
    <property type="match status" value="1"/>
</dbReference>
<name>A0A2N5PL72_MEDGN</name>
<dbReference type="InterPro" id="IPR015424">
    <property type="entry name" value="PyrdxlP-dep_Trfase"/>
</dbReference>
<dbReference type="GO" id="GO:0019264">
    <property type="term" value="P:glycine biosynthetic process from serine"/>
    <property type="evidence" value="ECO:0007669"/>
    <property type="project" value="InterPro"/>
</dbReference>
<dbReference type="RefSeq" id="WP_101883870.1">
    <property type="nucleotide sequence ID" value="NZ_CP176629.1"/>
</dbReference>
<comment type="similarity">
    <text evidence="2">Belongs to the SHMT family.</text>
</comment>
<proteinExistence type="inferred from homology"/>
<keyword evidence="3" id="KW-0554">One-carbon metabolism</keyword>
<protein>
    <recommendedName>
        <fullName evidence="7">Serine hydroxymethyltransferase-like domain-containing protein</fullName>
    </recommendedName>
</protein>
<dbReference type="PANTHER" id="PTHR11680">
    <property type="entry name" value="SERINE HYDROXYMETHYLTRANSFERASE"/>
    <property type="match status" value="1"/>
</dbReference>
<accession>A0A2N5PL72</accession>
<evidence type="ECO:0000256" key="5">
    <source>
        <dbReference type="ARBA" id="ARBA00022898"/>
    </source>
</evidence>
<evidence type="ECO:0000313" key="8">
    <source>
        <dbReference type="EMBL" id="PLT75901.1"/>
    </source>
</evidence>
<keyword evidence="4" id="KW-0028">Amino-acid biosynthesis</keyword>
<dbReference type="GO" id="GO:0030170">
    <property type="term" value="F:pyridoxal phosphate binding"/>
    <property type="evidence" value="ECO:0007669"/>
    <property type="project" value="InterPro"/>
</dbReference>
<evidence type="ECO:0000256" key="6">
    <source>
        <dbReference type="PIRSR" id="PIRSR000412-50"/>
    </source>
</evidence>
<dbReference type="Pfam" id="PF00464">
    <property type="entry name" value="SHMT"/>
    <property type="match status" value="1"/>
</dbReference>
<dbReference type="EMBL" id="NIHT01000008">
    <property type="protein sequence ID" value="PLT75901.1"/>
    <property type="molecule type" value="Genomic_DNA"/>
</dbReference>
<sequence length="408" mass="46417">MYHLRNFLGGRFEKIQSIIDNEYTQMNEYINLIGSANYAFPSVLEALNTPFNLNPSEGSRGNRFFPLCNDIDELENMAEEWLRILFKCSDYDSNIEAYSGTQANQIVYQAILEKDDSVIVMATNAGGHVSHLHYLKTFCNVYTYSVDESENIDYDKIEILCKTYSPKLLIAGTSSYPRAIDYKKMSEICQKYSVLLLADISHTAIYIAAQNHISPFGYADFVTFTTHKTTRGIRGGIVMCRKEYISKINRATFPVVQGAPKFNEILAKTIMLAELNSMNIHEYVNRILNISQIFVDEFMAQGLKLYTNGSDSHLVVIDLRESSLSGKEGEDLLLRQHILVNRNQLPNDKRRANITSGIRLGILTLATLNFSNDDCYQLAELIASTIKQRRIINITFAKDIIKPYRVIN</sequence>
<dbReference type="NCBIfam" id="NF000586">
    <property type="entry name" value="PRK00011.1"/>
    <property type="match status" value="1"/>
</dbReference>
<feature type="modified residue" description="N6-(pyridoxal phosphate)lysine" evidence="6">
    <location>
        <position position="228"/>
    </location>
</feature>
<dbReference type="AlphaFoldDB" id="A0A2N5PL72"/>
<dbReference type="GO" id="GO:0035999">
    <property type="term" value="P:tetrahydrofolate interconversion"/>
    <property type="evidence" value="ECO:0007669"/>
    <property type="project" value="InterPro"/>
</dbReference>
<dbReference type="PANTHER" id="PTHR11680:SF35">
    <property type="entry name" value="SERINE HYDROXYMETHYLTRANSFERASE 1"/>
    <property type="match status" value="1"/>
</dbReference>
<dbReference type="Proteomes" id="UP000235093">
    <property type="component" value="Unassembled WGS sequence"/>
</dbReference>
<dbReference type="GO" id="GO:0004372">
    <property type="term" value="F:glycine hydroxymethyltransferase activity"/>
    <property type="evidence" value="ECO:0007669"/>
    <property type="project" value="InterPro"/>
</dbReference>
<evidence type="ECO:0000313" key="9">
    <source>
        <dbReference type="Proteomes" id="UP000235093"/>
    </source>
</evidence>
<gene>
    <name evidence="8" type="ORF">CDL23_06175</name>
</gene>
<comment type="cofactor">
    <cofactor evidence="1 6">
        <name>pyridoxal 5'-phosphate</name>
        <dbReference type="ChEBI" id="CHEBI:597326"/>
    </cofactor>
</comment>
<organism evidence="8 9">
    <name type="scientific">Mediterraneibacter gnavus</name>
    <name type="common">Ruminococcus gnavus</name>
    <dbReference type="NCBI Taxonomy" id="33038"/>
    <lineage>
        <taxon>Bacteria</taxon>
        <taxon>Bacillati</taxon>
        <taxon>Bacillota</taxon>
        <taxon>Clostridia</taxon>
        <taxon>Lachnospirales</taxon>
        <taxon>Lachnospiraceae</taxon>
        <taxon>Mediterraneibacter</taxon>
    </lineage>
</organism>
<evidence type="ECO:0000256" key="4">
    <source>
        <dbReference type="ARBA" id="ARBA00022605"/>
    </source>
</evidence>
<evidence type="ECO:0000256" key="2">
    <source>
        <dbReference type="ARBA" id="ARBA00006376"/>
    </source>
</evidence>
<comment type="caution">
    <text evidence="8">The sequence shown here is derived from an EMBL/GenBank/DDBJ whole genome shotgun (WGS) entry which is preliminary data.</text>
</comment>
<dbReference type="InterPro" id="IPR015421">
    <property type="entry name" value="PyrdxlP-dep_Trfase_major"/>
</dbReference>
<dbReference type="InterPro" id="IPR015422">
    <property type="entry name" value="PyrdxlP-dep_Trfase_small"/>
</dbReference>
<dbReference type="PIRSF" id="PIRSF000412">
    <property type="entry name" value="SHMT"/>
    <property type="match status" value="1"/>
</dbReference>
<reference evidence="8 9" key="1">
    <citation type="journal article" date="2017" name="Genome Med.">
        <title>A novel Ruminococcus gnavus clade enriched in inflammatory bowel disease patients.</title>
        <authorList>
            <person name="Hall A.B."/>
            <person name="Yassour M."/>
            <person name="Sauk J."/>
            <person name="Garner A."/>
            <person name="Jiang X."/>
            <person name="Arthur T."/>
            <person name="Lagoudas G.K."/>
            <person name="Vatanen T."/>
            <person name="Fornelos N."/>
            <person name="Wilson R."/>
            <person name="Bertha M."/>
            <person name="Cohen M."/>
            <person name="Garber J."/>
            <person name="Khalili H."/>
            <person name="Gevers D."/>
            <person name="Ananthakrishnan A.N."/>
            <person name="Kugathasan S."/>
            <person name="Lander E.S."/>
            <person name="Blainey P."/>
            <person name="Vlamakis H."/>
            <person name="Xavier R.J."/>
            <person name="Huttenhower C."/>
        </authorList>
    </citation>
    <scope>NUCLEOTIDE SEQUENCE [LARGE SCALE GENOMIC DNA]</scope>
    <source>
        <strain evidence="8 9">RJX1125</strain>
    </source>
</reference>
<evidence type="ECO:0000256" key="3">
    <source>
        <dbReference type="ARBA" id="ARBA00022563"/>
    </source>
</evidence>
<feature type="domain" description="Serine hydroxymethyltransferase-like" evidence="7">
    <location>
        <begin position="14"/>
        <end position="382"/>
    </location>
</feature>
<evidence type="ECO:0000259" key="7">
    <source>
        <dbReference type="Pfam" id="PF00464"/>
    </source>
</evidence>
<dbReference type="InterPro" id="IPR001085">
    <property type="entry name" value="Ser_HO-MeTrfase"/>
</dbReference>
<evidence type="ECO:0000256" key="1">
    <source>
        <dbReference type="ARBA" id="ARBA00001933"/>
    </source>
</evidence>
<dbReference type="Gene3D" id="3.40.640.10">
    <property type="entry name" value="Type I PLP-dependent aspartate aminotransferase-like (Major domain)"/>
    <property type="match status" value="1"/>
</dbReference>
<dbReference type="SUPFAM" id="SSF53383">
    <property type="entry name" value="PLP-dependent transferases"/>
    <property type="match status" value="1"/>
</dbReference>